<keyword evidence="3" id="KW-1185">Reference proteome</keyword>
<keyword evidence="1" id="KW-1133">Transmembrane helix</keyword>
<proteinExistence type="predicted"/>
<dbReference type="EMBL" id="JAUSTI010000002">
    <property type="protein sequence ID" value="MDQ0169380.1"/>
    <property type="molecule type" value="Genomic_DNA"/>
</dbReference>
<evidence type="ECO:0000313" key="3">
    <source>
        <dbReference type="Proteomes" id="UP001233836"/>
    </source>
</evidence>
<feature type="transmembrane region" description="Helical" evidence="1">
    <location>
        <begin position="21"/>
        <end position="40"/>
    </location>
</feature>
<name>A0ABT9W953_9BACL</name>
<sequence length="115" mass="13235">MVNELYRKPRSYFLRQKRVQVASHFLVSALLGLVYALMIVNDTTRGIISTVLPSTDGSDIHQYLPVVIMVIIYLYLIRTTLPRNRLNKISFSCLLIITAEMSFVFSFVSLIVFIF</sequence>
<protein>
    <submittedName>
        <fullName evidence="2">Uncharacterized protein</fullName>
    </submittedName>
</protein>
<evidence type="ECO:0000313" key="2">
    <source>
        <dbReference type="EMBL" id="MDQ0169380.1"/>
    </source>
</evidence>
<comment type="caution">
    <text evidence="2">The sequence shown here is derived from an EMBL/GenBank/DDBJ whole genome shotgun (WGS) entry which is preliminary data.</text>
</comment>
<feature type="transmembrane region" description="Helical" evidence="1">
    <location>
        <begin position="89"/>
        <end position="114"/>
    </location>
</feature>
<gene>
    <name evidence="2" type="ORF">J2T19_000820</name>
</gene>
<keyword evidence="1" id="KW-0472">Membrane</keyword>
<organism evidence="2 3">
    <name type="scientific">Paenibacillus tundrae</name>
    <dbReference type="NCBI Taxonomy" id="528187"/>
    <lineage>
        <taxon>Bacteria</taxon>
        <taxon>Bacillati</taxon>
        <taxon>Bacillota</taxon>
        <taxon>Bacilli</taxon>
        <taxon>Bacillales</taxon>
        <taxon>Paenibacillaceae</taxon>
        <taxon>Paenibacillus</taxon>
    </lineage>
</organism>
<keyword evidence="1" id="KW-0812">Transmembrane</keyword>
<accession>A0ABT9W953</accession>
<dbReference type="Proteomes" id="UP001233836">
    <property type="component" value="Unassembled WGS sequence"/>
</dbReference>
<reference evidence="2 3" key="1">
    <citation type="submission" date="2023-07" db="EMBL/GenBank/DDBJ databases">
        <title>Sorghum-associated microbial communities from plants grown in Nebraska, USA.</title>
        <authorList>
            <person name="Schachtman D."/>
        </authorList>
    </citation>
    <scope>NUCLEOTIDE SEQUENCE [LARGE SCALE GENOMIC DNA]</scope>
    <source>
        <strain evidence="2 3">DS1314</strain>
    </source>
</reference>
<feature type="transmembrane region" description="Helical" evidence="1">
    <location>
        <begin position="60"/>
        <end position="77"/>
    </location>
</feature>
<evidence type="ECO:0000256" key="1">
    <source>
        <dbReference type="SAM" id="Phobius"/>
    </source>
</evidence>